<feature type="domain" description="VTT" evidence="3">
    <location>
        <begin position="35"/>
        <end position="135"/>
    </location>
</feature>
<dbReference type="RefSeq" id="WP_251260650.1">
    <property type="nucleotide sequence ID" value="NZ_JAMQGP010000002.1"/>
</dbReference>
<organism evidence="4 5">
    <name type="scientific">Echinimonas agarilytica</name>
    <dbReference type="NCBI Taxonomy" id="1215918"/>
    <lineage>
        <taxon>Bacteria</taxon>
        <taxon>Pseudomonadati</taxon>
        <taxon>Pseudomonadota</taxon>
        <taxon>Gammaproteobacteria</taxon>
        <taxon>Alteromonadales</taxon>
        <taxon>Echinimonadaceae</taxon>
        <taxon>Echinimonas</taxon>
    </lineage>
</organism>
<keyword evidence="1" id="KW-1133">Transmembrane helix</keyword>
<keyword evidence="5" id="KW-1185">Reference proteome</keyword>
<dbReference type="InterPro" id="IPR032816">
    <property type="entry name" value="VTT_dom"/>
</dbReference>
<dbReference type="GO" id="GO:0005886">
    <property type="term" value="C:plasma membrane"/>
    <property type="evidence" value="ECO:0007669"/>
    <property type="project" value="UniProtKB-ARBA"/>
</dbReference>
<name>A0AA42B6Z5_9GAMM</name>
<feature type="transmembrane region" description="Helical" evidence="1">
    <location>
        <begin position="86"/>
        <end position="110"/>
    </location>
</feature>
<keyword evidence="1" id="KW-0812">Transmembrane</keyword>
<evidence type="ECO:0000313" key="5">
    <source>
        <dbReference type="Proteomes" id="UP001165393"/>
    </source>
</evidence>
<dbReference type="InterPro" id="IPR051311">
    <property type="entry name" value="DedA_domain"/>
</dbReference>
<sequence>MTVFGLFLTSLLAATLLPGGSEAALLAAHLNQWAPTFQLFIAATLGNTIGGLITFWMGIQAARYRTPEQLAQKNQQLKYLTYVRRWGAWALLFSWLPIVGDIICLAAGWLKLPYLKTAIAMFIGKAARYAIILLMASPFIAS</sequence>
<proteinExistence type="predicted"/>
<comment type="caution">
    <text evidence="4">The sequence shown here is derived from an EMBL/GenBank/DDBJ whole genome shotgun (WGS) entry which is preliminary data.</text>
</comment>
<keyword evidence="2" id="KW-0732">Signal</keyword>
<feature type="transmembrane region" description="Helical" evidence="1">
    <location>
        <begin position="122"/>
        <end position="141"/>
    </location>
</feature>
<protein>
    <submittedName>
        <fullName evidence="4">VTT domain-containing protein</fullName>
    </submittedName>
</protein>
<gene>
    <name evidence="4" type="ORF">NAF29_06360</name>
</gene>
<reference evidence="4 5" key="1">
    <citation type="journal article" date="2013" name="Antonie Van Leeuwenhoek">
        <title>Echinimonas agarilytica gen. nov., sp. nov., a new gammaproteobacterium isolated from the sea urchin Strongylocentrotus intermedius.</title>
        <authorList>
            <person name="Nedashkovskaya O.I."/>
            <person name="Stenkova A.M."/>
            <person name="Zhukova N.V."/>
            <person name="Van Trappen S."/>
            <person name="Lee J.S."/>
            <person name="Kim S.B."/>
        </authorList>
    </citation>
    <scope>NUCLEOTIDE SEQUENCE [LARGE SCALE GENOMIC DNA]</scope>
    <source>
        <strain evidence="4 5">KMM 6351</strain>
    </source>
</reference>
<evidence type="ECO:0000256" key="1">
    <source>
        <dbReference type="SAM" id="Phobius"/>
    </source>
</evidence>
<dbReference type="PANTHER" id="PTHR42709:SF4">
    <property type="entry name" value="INNER MEMBRANE PROTEIN YQAA"/>
    <property type="match status" value="1"/>
</dbReference>
<dbReference type="EMBL" id="JAMQGP010000002">
    <property type="protein sequence ID" value="MCM2679299.1"/>
    <property type="molecule type" value="Genomic_DNA"/>
</dbReference>
<dbReference type="AlphaFoldDB" id="A0AA42B6Z5"/>
<dbReference type="Pfam" id="PF09335">
    <property type="entry name" value="VTT_dom"/>
    <property type="match status" value="1"/>
</dbReference>
<feature type="transmembrane region" description="Helical" evidence="1">
    <location>
        <begin position="39"/>
        <end position="59"/>
    </location>
</feature>
<feature type="signal peptide" evidence="2">
    <location>
        <begin position="1"/>
        <end position="23"/>
    </location>
</feature>
<evidence type="ECO:0000259" key="3">
    <source>
        <dbReference type="Pfam" id="PF09335"/>
    </source>
</evidence>
<keyword evidence="1" id="KW-0472">Membrane</keyword>
<evidence type="ECO:0000256" key="2">
    <source>
        <dbReference type="SAM" id="SignalP"/>
    </source>
</evidence>
<evidence type="ECO:0000313" key="4">
    <source>
        <dbReference type="EMBL" id="MCM2679299.1"/>
    </source>
</evidence>
<feature type="chain" id="PRO_5041214108" evidence="2">
    <location>
        <begin position="24"/>
        <end position="142"/>
    </location>
</feature>
<dbReference type="PANTHER" id="PTHR42709">
    <property type="entry name" value="ALKALINE PHOSPHATASE LIKE PROTEIN"/>
    <property type="match status" value="1"/>
</dbReference>
<accession>A0AA42B6Z5</accession>
<dbReference type="Proteomes" id="UP001165393">
    <property type="component" value="Unassembled WGS sequence"/>
</dbReference>